<keyword evidence="3" id="KW-1185">Reference proteome</keyword>
<evidence type="ECO:0000256" key="1">
    <source>
        <dbReference type="SAM" id="Phobius"/>
    </source>
</evidence>
<evidence type="ECO:0000313" key="3">
    <source>
        <dbReference type="Proteomes" id="UP000241238"/>
    </source>
</evidence>
<reference evidence="3" key="1">
    <citation type="journal article" date="2018" name="MSphere">
        <title>Fusobacterium Genomics Using MinION and Illumina Sequencing Enables Genome Completion and Correction.</title>
        <authorList>
            <person name="Todd S.M."/>
            <person name="Settlage R.E."/>
            <person name="Lahmers K.K."/>
            <person name="Slade D.J."/>
        </authorList>
    </citation>
    <scope>NUCLEOTIDE SEQUENCE [LARGE SCALE GENOMIC DNA]</scope>
    <source>
        <strain evidence="3">ATCC 27725</strain>
    </source>
</reference>
<accession>A0ABN5JHN9</accession>
<proteinExistence type="predicted"/>
<keyword evidence="1" id="KW-1133">Transmembrane helix</keyword>
<feature type="transmembrane region" description="Helical" evidence="1">
    <location>
        <begin position="21"/>
        <end position="42"/>
    </location>
</feature>
<feature type="transmembrane region" description="Helical" evidence="1">
    <location>
        <begin position="84"/>
        <end position="102"/>
    </location>
</feature>
<protein>
    <submittedName>
        <fullName evidence="2">Uncharacterized protein</fullName>
    </submittedName>
</protein>
<organism evidence="2 3">
    <name type="scientific">Fusobacterium varium ATCC 27725</name>
    <dbReference type="NCBI Taxonomy" id="469618"/>
    <lineage>
        <taxon>Bacteria</taxon>
        <taxon>Fusobacteriati</taxon>
        <taxon>Fusobacteriota</taxon>
        <taxon>Fusobacteriia</taxon>
        <taxon>Fusobacteriales</taxon>
        <taxon>Fusobacteriaceae</taxon>
        <taxon>Fusobacterium</taxon>
    </lineage>
</organism>
<evidence type="ECO:0000313" key="2">
    <source>
        <dbReference type="EMBL" id="AVQ31690.1"/>
    </source>
</evidence>
<feature type="transmembrane region" description="Helical" evidence="1">
    <location>
        <begin position="54"/>
        <end position="72"/>
    </location>
</feature>
<dbReference type="EMBL" id="CP028103">
    <property type="protein sequence ID" value="AVQ31690.1"/>
    <property type="molecule type" value="Genomic_DNA"/>
</dbReference>
<keyword evidence="1" id="KW-0812">Transmembrane</keyword>
<name>A0ABN5JHN9_FUSVA</name>
<dbReference type="GeneID" id="77468497"/>
<sequence>MGRKRRKDSSLTKSKKILLNYLFYGYIPGLIFIIISDLQKGIDTDISLNMFKGNFLFALMVYPVCYLGRYALVEIYKLFIKVPIFLKILIIIAITFLFYKYFN</sequence>
<keyword evidence="1" id="KW-0472">Membrane</keyword>
<dbReference type="Proteomes" id="UP000241238">
    <property type="component" value="Chromosome"/>
</dbReference>
<dbReference type="RefSeq" id="WP_005948028.1">
    <property type="nucleotide sequence ID" value="NZ_CP028103.1"/>
</dbReference>
<gene>
    <name evidence="2" type="ORF">C4N18_10880</name>
</gene>